<dbReference type="InterPro" id="IPR045851">
    <property type="entry name" value="AMP-bd_C_sf"/>
</dbReference>
<evidence type="ECO:0000256" key="1">
    <source>
        <dbReference type="SAM" id="Phobius"/>
    </source>
</evidence>
<dbReference type="InterPro" id="IPR002656">
    <property type="entry name" value="Acyl_transf_3_dom"/>
</dbReference>
<gene>
    <name evidence="3" type="ORF">Ga0609869_003315</name>
</gene>
<sequence>MLTRLLSVPVQMGYCRHSVKRHGETGRGVHRVGLRKRSVHRTLRVRCVSKMMDARISDKCYLCIGIGSHAPRPRTYCSSYTAGFTQMRHVFRPNGLPASASPVPRPATANQTRYVTAELAGVGSYMISMGHRVEGTLDAERLRRAFAEVVGRHDALRTGFAVQGAAVHALVFPEPHFSYHHTTLADAGPEAFRAWALARVFDGVRPGDPSTLVRLLAAEGPGYWRFAVALHHANSDGFSRGVVNKELLKLYAGETLPAPGSYFTFVDGKQAAPVDDSALAAFTAALPGPARIPADGRAGAGDDALGLFVEREIDGVSPGIRATAKATGATKFGVLSAVYALGLHAFTGETRLSSFFQSEGRRAVGAPNSVVGPFSNTLPLDLSVEPDLAFGDFARLMTERVHATLSHETAPVLDHVIGARKAPNVSLNMFPPAARIRAGTLQVGPREFLDRRTEYDLNLVWTEDGGVLRGRGFYDARQLSAERVALFLDLQARLIAAVLDDPERPCRQIVEAARAGRAARLPAAAAGAPPDGCIHDAFFARAAADPDAPAIITSNGTTSYGALRAQALRIAAALAGAGVAAEKPVAILTGRGPEMVAAMLGVSAAGASFAVIDASYPAERVAAMLEVLGARRVICADGGLAAGLPEHLEVLSPADAQDAQRPHGVARAQAYHLFTSGTTGRPKRITHPDATLMRFVAWQAGRMTGPTPPRTMMVAGLSHDPVMRDIFLPLSTGGAVAIPDSAEMADPAALRRLLRQARADIVHLTPASGRLLTLGAGAGETFGHVRVVVWGGDVLSPGTVTAWRRRAPAARQFNLYGTSETPQAALIHEVAGADLAGQRVPVGAPVPWTGVRLEDGHGTPVGPGELGEIVIELADPVLGAHDGPHGAAGRPAQVHRTGDLGVLMPRTGVHFIGRRDGQVKLNSIRIELSEVAAQAEWVPGVHQAEALLSEGEGAELCLFAVAGQAEVTDASLRAALHRALPGSMVPGRVHLLDRLPVTPNGKIDKAALMAHDAAARAAPRETRSPLSGHTETAIAAILSQNSGLNVDDSTVCLADLGADSLSVIETRIALEKLGLDLPDGWEWMSVAALAGHAGARIPTPRSLPGWVRPIRLDSFIALRTLAIAYIVAHHSGIHKFGGGSVMLIALAGFAFGRLQLPAILRDDRTGRLWALLVKLLVPLVPSALLIFAVHSYVGNSPHPSAVLFYENLSPFIDTVLLQKVNTHHHITLLWFLHAYLQLFLVIAVLLTFARLRTAAAADPWRATLIFALAAEGVAVGTVLAAGAYDGDLGHVAAMLRGSPTTLMPVLAIGVLVALSDTSGRRVVAAALALVHFALGAIGPLGGDEGLWLLALAATILVPYLSVPAAGSIVLIAISAHALMIYLTHRAVSFGLTAAFGERPPSVVVLIVALGTGVALGIGLRPVLRRLGVNRLAERRLSI</sequence>
<dbReference type="InterPro" id="IPR036736">
    <property type="entry name" value="ACP-like_sf"/>
</dbReference>
<reference evidence="3 4" key="1">
    <citation type="submission" date="2024-06" db="EMBL/GenBank/DDBJ databases">
        <title>Genome of Rhodovulum iodosum, a marine photoferrotroph.</title>
        <authorList>
            <person name="Bianchini G."/>
            <person name="Nikeleit V."/>
            <person name="Kappler A."/>
            <person name="Bryce C."/>
            <person name="Sanchez-Baracaldo P."/>
        </authorList>
    </citation>
    <scope>NUCLEOTIDE SEQUENCE [LARGE SCALE GENOMIC DNA]</scope>
    <source>
        <strain evidence="3 4">UT/N1</strain>
    </source>
</reference>
<dbReference type="InterPro" id="IPR001242">
    <property type="entry name" value="Condensation_dom"/>
</dbReference>
<protein>
    <submittedName>
        <fullName evidence="3">Non-ribosomal peptide synthetase component F/acyl carrier protein</fullName>
    </submittedName>
</protein>
<dbReference type="EMBL" id="JBEHHI010000003">
    <property type="protein sequence ID" value="MEX5729962.1"/>
    <property type="molecule type" value="Genomic_DNA"/>
</dbReference>
<dbReference type="Gene3D" id="3.30.559.30">
    <property type="entry name" value="Nonribosomal peptide synthetase, condensation domain"/>
    <property type="match status" value="1"/>
</dbReference>
<dbReference type="InterPro" id="IPR000873">
    <property type="entry name" value="AMP-dep_synth/lig_dom"/>
</dbReference>
<proteinExistence type="predicted"/>
<dbReference type="Proteomes" id="UP001560019">
    <property type="component" value="Unassembled WGS sequence"/>
</dbReference>
<dbReference type="SUPFAM" id="SSF56801">
    <property type="entry name" value="Acetyl-CoA synthetase-like"/>
    <property type="match status" value="1"/>
</dbReference>
<dbReference type="InterPro" id="IPR042099">
    <property type="entry name" value="ANL_N_sf"/>
</dbReference>
<organism evidence="3 4">
    <name type="scientific">Rhodovulum iodosum</name>
    <dbReference type="NCBI Taxonomy" id="68291"/>
    <lineage>
        <taxon>Bacteria</taxon>
        <taxon>Pseudomonadati</taxon>
        <taxon>Pseudomonadota</taxon>
        <taxon>Alphaproteobacteria</taxon>
        <taxon>Rhodobacterales</taxon>
        <taxon>Paracoccaceae</taxon>
        <taxon>Rhodovulum</taxon>
    </lineage>
</organism>
<dbReference type="Gene3D" id="3.40.50.12780">
    <property type="entry name" value="N-terminal domain of ligase-like"/>
    <property type="match status" value="1"/>
</dbReference>
<dbReference type="Pfam" id="PF01757">
    <property type="entry name" value="Acyl_transf_3"/>
    <property type="match status" value="1"/>
</dbReference>
<evidence type="ECO:0000313" key="4">
    <source>
        <dbReference type="Proteomes" id="UP001560019"/>
    </source>
</evidence>
<dbReference type="SUPFAM" id="SSF52777">
    <property type="entry name" value="CoA-dependent acyltransferases"/>
    <property type="match status" value="2"/>
</dbReference>
<dbReference type="Gene3D" id="3.30.300.30">
    <property type="match status" value="1"/>
</dbReference>
<evidence type="ECO:0000313" key="3">
    <source>
        <dbReference type="EMBL" id="MEX5729962.1"/>
    </source>
</evidence>
<dbReference type="Pfam" id="PF00668">
    <property type="entry name" value="Condensation"/>
    <property type="match status" value="1"/>
</dbReference>
<feature type="transmembrane region" description="Helical" evidence="1">
    <location>
        <begin position="1296"/>
        <end position="1315"/>
    </location>
</feature>
<comment type="caution">
    <text evidence="3">The sequence shown here is derived from an EMBL/GenBank/DDBJ whole genome shotgun (WGS) entry which is preliminary data.</text>
</comment>
<feature type="domain" description="Rhodanese" evidence="2">
    <location>
        <begin position="618"/>
        <end position="652"/>
    </location>
</feature>
<feature type="transmembrane region" description="Helical" evidence="1">
    <location>
        <begin position="1346"/>
        <end position="1371"/>
    </location>
</feature>
<feature type="transmembrane region" description="Helical" evidence="1">
    <location>
        <begin position="1263"/>
        <end position="1284"/>
    </location>
</feature>
<dbReference type="PROSITE" id="PS50206">
    <property type="entry name" value="RHODANESE_3"/>
    <property type="match status" value="1"/>
</dbReference>
<feature type="transmembrane region" description="Helical" evidence="1">
    <location>
        <begin position="1322"/>
        <end position="1340"/>
    </location>
</feature>
<dbReference type="SUPFAM" id="SSF47336">
    <property type="entry name" value="ACP-like"/>
    <property type="match status" value="1"/>
</dbReference>
<dbReference type="PANTHER" id="PTHR45527">
    <property type="entry name" value="NONRIBOSOMAL PEPTIDE SYNTHETASE"/>
    <property type="match status" value="1"/>
</dbReference>
<feature type="transmembrane region" description="Helical" evidence="1">
    <location>
        <begin position="1402"/>
        <end position="1423"/>
    </location>
</feature>
<evidence type="ECO:0000259" key="2">
    <source>
        <dbReference type="PROSITE" id="PS50206"/>
    </source>
</evidence>
<dbReference type="InterPro" id="IPR023213">
    <property type="entry name" value="CAT-like_dom_sf"/>
</dbReference>
<feature type="transmembrane region" description="Helical" evidence="1">
    <location>
        <begin position="1136"/>
        <end position="1156"/>
    </location>
</feature>
<dbReference type="Pfam" id="PF00501">
    <property type="entry name" value="AMP-binding"/>
    <property type="match status" value="1"/>
</dbReference>
<keyword evidence="4" id="KW-1185">Reference proteome</keyword>
<feature type="transmembrane region" description="Helical" evidence="1">
    <location>
        <begin position="1228"/>
        <end position="1251"/>
    </location>
</feature>
<accession>A0ABV3XX81</accession>
<keyword evidence="1" id="KW-0472">Membrane</keyword>
<dbReference type="InterPro" id="IPR001763">
    <property type="entry name" value="Rhodanese-like_dom"/>
</dbReference>
<dbReference type="PANTHER" id="PTHR45527:SF1">
    <property type="entry name" value="FATTY ACID SYNTHASE"/>
    <property type="match status" value="1"/>
</dbReference>
<dbReference type="Gene3D" id="3.30.559.10">
    <property type="entry name" value="Chloramphenicol acetyltransferase-like domain"/>
    <property type="match status" value="1"/>
</dbReference>
<feature type="transmembrane region" description="Helical" evidence="1">
    <location>
        <begin position="1168"/>
        <end position="1193"/>
    </location>
</feature>
<name>A0ABV3XX81_9RHOB</name>
<keyword evidence="1" id="KW-1133">Transmembrane helix</keyword>
<keyword evidence="1" id="KW-0812">Transmembrane</keyword>